<sequence length="436" mass="47743">MSPHPHINEGSTSENASPQGRLPRQQSLSSTSRLPGSPLRISTSPQVASARYVKQFQALMEHQRQTFDEERALWNTERVELHERIAQLEGSLRRYQAISSSQVSSPINNSTRGSQSNSSLWSLLSKDDSSHTSMTATGDEIWRGPKPDVQPTRTFSDPMPQASKPGDRDRLPSIAEDTTCGRKDSSDMQPGFYKPNVSGAEIDKNLDGINFKSIALFPVPAKKVMTPQSPSPGTPSPGTIQLPSSKFEAPLDPYTKDAGHTPLARHTLFNADGASSAGDRATPLQPEMERLSFEPQVSFAKLPSERSDSYFPVAEEELRVEKNKHRDGEDEPWDEKDESGDAEEKSRDEDPELKGPLGLDNGTGEDKQFLDELDSKLLQAAGSETSSLPIVSMDKGSSSDKAEGGFELPEHEPKLRIKRSMNFGSAFGAKTCGKGF</sequence>
<evidence type="ECO:0000313" key="2">
    <source>
        <dbReference type="EMBL" id="CAF9938542.1"/>
    </source>
</evidence>
<feature type="compositionally biased region" description="Polar residues" evidence="1">
    <location>
        <begin position="9"/>
        <end position="47"/>
    </location>
</feature>
<accession>A0A8H3J0P6</accession>
<evidence type="ECO:0000313" key="3">
    <source>
        <dbReference type="Proteomes" id="UP000664203"/>
    </source>
</evidence>
<organism evidence="2 3">
    <name type="scientific">Alectoria fallacina</name>
    <dbReference type="NCBI Taxonomy" id="1903189"/>
    <lineage>
        <taxon>Eukaryota</taxon>
        <taxon>Fungi</taxon>
        <taxon>Dikarya</taxon>
        <taxon>Ascomycota</taxon>
        <taxon>Pezizomycotina</taxon>
        <taxon>Lecanoromycetes</taxon>
        <taxon>OSLEUM clade</taxon>
        <taxon>Lecanoromycetidae</taxon>
        <taxon>Lecanorales</taxon>
        <taxon>Lecanorineae</taxon>
        <taxon>Parmeliaceae</taxon>
        <taxon>Alectoria</taxon>
    </lineage>
</organism>
<dbReference type="AlphaFoldDB" id="A0A8H3J0P6"/>
<feature type="compositionally biased region" description="Basic and acidic residues" evidence="1">
    <location>
        <begin position="397"/>
        <end position="413"/>
    </location>
</feature>
<feature type="compositionally biased region" description="Low complexity" evidence="1">
    <location>
        <begin position="101"/>
        <end position="124"/>
    </location>
</feature>
<dbReference type="Proteomes" id="UP000664203">
    <property type="component" value="Unassembled WGS sequence"/>
</dbReference>
<feature type="compositionally biased region" description="Basic and acidic residues" evidence="1">
    <location>
        <begin position="316"/>
        <end position="328"/>
    </location>
</feature>
<dbReference type="EMBL" id="CAJPDR010000516">
    <property type="protein sequence ID" value="CAF9938542.1"/>
    <property type="molecule type" value="Genomic_DNA"/>
</dbReference>
<gene>
    <name evidence="2" type="ORF">ALECFALPRED_007723</name>
</gene>
<feature type="region of interest" description="Disordered" evidence="1">
    <location>
        <begin position="304"/>
        <end position="413"/>
    </location>
</feature>
<reference evidence="2" key="1">
    <citation type="submission" date="2021-03" db="EMBL/GenBank/DDBJ databases">
        <authorList>
            <person name="Tagirdzhanova G."/>
        </authorList>
    </citation>
    <scope>NUCLEOTIDE SEQUENCE</scope>
</reference>
<proteinExistence type="predicted"/>
<comment type="caution">
    <text evidence="2">The sequence shown here is derived from an EMBL/GenBank/DDBJ whole genome shotgun (WGS) entry which is preliminary data.</text>
</comment>
<feature type="compositionally biased region" description="Basic and acidic residues" evidence="1">
    <location>
        <begin position="364"/>
        <end position="375"/>
    </location>
</feature>
<feature type="region of interest" description="Disordered" evidence="1">
    <location>
        <begin position="101"/>
        <end position="191"/>
    </location>
</feature>
<protein>
    <submittedName>
        <fullName evidence="2">Uncharacterized protein</fullName>
    </submittedName>
</protein>
<evidence type="ECO:0000256" key="1">
    <source>
        <dbReference type="SAM" id="MobiDB-lite"/>
    </source>
</evidence>
<feature type="region of interest" description="Disordered" evidence="1">
    <location>
        <begin position="225"/>
        <end position="291"/>
    </location>
</feature>
<dbReference type="OrthoDB" id="5427699at2759"/>
<feature type="region of interest" description="Disordered" evidence="1">
    <location>
        <begin position="1"/>
        <end position="47"/>
    </location>
</feature>
<keyword evidence="3" id="KW-1185">Reference proteome</keyword>
<feature type="compositionally biased region" description="Acidic residues" evidence="1">
    <location>
        <begin position="329"/>
        <end position="341"/>
    </location>
</feature>
<name>A0A8H3J0P6_9LECA</name>